<evidence type="ECO:0000256" key="1">
    <source>
        <dbReference type="SAM" id="MobiDB-lite"/>
    </source>
</evidence>
<dbReference type="EMBL" id="KZ857387">
    <property type="protein sequence ID" value="RDX53521.1"/>
    <property type="molecule type" value="Genomic_DNA"/>
</dbReference>
<feature type="region of interest" description="Disordered" evidence="1">
    <location>
        <begin position="51"/>
        <end position="79"/>
    </location>
</feature>
<dbReference type="AlphaFoldDB" id="A0A371DLV7"/>
<sequence length="151" mass="17108">MCIGCSNGTKDRRVHVWAFDPLFQPGPCAYVHERIIHGVTDSAVRTEVRSQRSENSCWSRPERRQEHQQQEHQHGSAQRLESDSGLLMCHVRLHGCTMYCALGGTHGGKRRGTRGVFVRTPHEACEPTRLTNKQGDCGCSKTRVLTWRVAR</sequence>
<gene>
    <name evidence="2" type="ORF">OH76DRAFT_1227257</name>
</gene>
<protein>
    <submittedName>
        <fullName evidence="2">Uncharacterized protein</fullName>
    </submittedName>
</protein>
<evidence type="ECO:0000313" key="2">
    <source>
        <dbReference type="EMBL" id="RDX53521.1"/>
    </source>
</evidence>
<dbReference type="Proteomes" id="UP000256964">
    <property type="component" value="Unassembled WGS sequence"/>
</dbReference>
<name>A0A371DLV7_9APHY</name>
<feature type="compositionally biased region" description="Basic and acidic residues" evidence="1">
    <location>
        <begin position="60"/>
        <end position="74"/>
    </location>
</feature>
<organism evidence="2 3">
    <name type="scientific">Lentinus brumalis</name>
    <dbReference type="NCBI Taxonomy" id="2498619"/>
    <lineage>
        <taxon>Eukaryota</taxon>
        <taxon>Fungi</taxon>
        <taxon>Dikarya</taxon>
        <taxon>Basidiomycota</taxon>
        <taxon>Agaricomycotina</taxon>
        <taxon>Agaricomycetes</taxon>
        <taxon>Polyporales</taxon>
        <taxon>Polyporaceae</taxon>
        <taxon>Lentinus</taxon>
    </lineage>
</organism>
<reference evidence="2 3" key="1">
    <citation type="journal article" date="2018" name="Biotechnol. Biofuels">
        <title>Integrative visual omics of the white-rot fungus Polyporus brumalis exposes the biotechnological potential of its oxidative enzymes for delignifying raw plant biomass.</title>
        <authorList>
            <person name="Miyauchi S."/>
            <person name="Rancon A."/>
            <person name="Drula E."/>
            <person name="Hage H."/>
            <person name="Chaduli D."/>
            <person name="Favel A."/>
            <person name="Grisel S."/>
            <person name="Henrissat B."/>
            <person name="Herpoel-Gimbert I."/>
            <person name="Ruiz-Duenas F.J."/>
            <person name="Chevret D."/>
            <person name="Hainaut M."/>
            <person name="Lin J."/>
            <person name="Wang M."/>
            <person name="Pangilinan J."/>
            <person name="Lipzen A."/>
            <person name="Lesage-Meessen L."/>
            <person name="Navarro D."/>
            <person name="Riley R."/>
            <person name="Grigoriev I.V."/>
            <person name="Zhou S."/>
            <person name="Raouche S."/>
            <person name="Rosso M.N."/>
        </authorList>
    </citation>
    <scope>NUCLEOTIDE SEQUENCE [LARGE SCALE GENOMIC DNA]</scope>
    <source>
        <strain evidence="2 3">BRFM 1820</strain>
    </source>
</reference>
<evidence type="ECO:0000313" key="3">
    <source>
        <dbReference type="Proteomes" id="UP000256964"/>
    </source>
</evidence>
<proteinExistence type="predicted"/>
<keyword evidence="3" id="KW-1185">Reference proteome</keyword>
<accession>A0A371DLV7</accession>